<comment type="caution">
    <text evidence="2">The sequence shown here is derived from an EMBL/GenBank/DDBJ whole genome shotgun (WGS) entry which is preliminary data.</text>
</comment>
<accession>A0A226EXG9</accession>
<name>A0A226EXG9_FOLCA</name>
<gene>
    <name evidence="2" type="ORF">Fcan01_00838</name>
</gene>
<dbReference type="EMBL" id="LNIX01000001">
    <property type="protein sequence ID" value="OXA62355.1"/>
    <property type="molecule type" value="Genomic_DNA"/>
</dbReference>
<evidence type="ECO:0000256" key="1">
    <source>
        <dbReference type="SAM" id="MobiDB-lite"/>
    </source>
</evidence>
<dbReference type="InterPro" id="IPR032675">
    <property type="entry name" value="LRR_dom_sf"/>
</dbReference>
<evidence type="ECO:0008006" key="4">
    <source>
        <dbReference type="Google" id="ProtNLM"/>
    </source>
</evidence>
<sequence>MEARSRKKAEWEESSRSRAPSVANCSVFAPNTASIDSSVRGAPRSTAASGAVFPVLPDENAPKFQGGNVRPPLARPLHTWRCSGEDQLPPVPIIENITKFLPTSDLISCTFVNSTWEEESRNRLLSRQPVLLTPDNLDNYMTTMSSQSYCHKNVQLSFATPKKQQPPNLYDAFALLASKYSKSITTLCVDWLINTDISVHHEFFKILKTFTNLKALQIRPYVIYWQENTHFFNPKWFEEVIPPSFYLPKVTNLLVNVNPSKTATYGLLEVEQPAGTLLPTIIARFPRLTSLGFENLCANEPDTEEWCQIFRATPLTSLSIQNTTAHVFANYVNLGMPPASSVTRLELNTCSRYDVVAEILTKLAPTLTYLHFFGVGTCKPDRVQEISMPALPKLRVLKVTRAPYSPGFFVLPKWKYELEVKFKFGEVEGGLDYRKYLPSLEKIGIKKAGSKGAQKGNEVDSDGEFFEVLAKFLYVHFLREDISPCRTLHQLDIPFPPGLKFRAVKVRPGCQCQTEDFPCRCWEWRSTEEFYGQVRTTFPNLEYQILDSTWWEERKKELGVIVGALKNVGYLEDDIYMMMRNGKLGRG</sequence>
<proteinExistence type="predicted"/>
<feature type="region of interest" description="Disordered" evidence="1">
    <location>
        <begin position="1"/>
        <end position="23"/>
    </location>
</feature>
<evidence type="ECO:0000313" key="3">
    <source>
        <dbReference type="Proteomes" id="UP000198287"/>
    </source>
</evidence>
<reference evidence="2 3" key="1">
    <citation type="submission" date="2015-12" db="EMBL/GenBank/DDBJ databases">
        <title>The genome of Folsomia candida.</title>
        <authorList>
            <person name="Faddeeva A."/>
            <person name="Derks M.F."/>
            <person name="Anvar Y."/>
            <person name="Smit S."/>
            <person name="Van Straalen N."/>
            <person name="Roelofs D."/>
        </authorList>
    </citation>
    <scope>NUCLEOTIDE SEQUENCE [LARGE SCALE GENOMIC DNA]</scope>
    <source>
        <strain evidence="2 3">VU population</strain>
        <tissue evidence="2">Whole body</tissue>
    </source>
</reference>
<organism evidence="2 3">
    <name type="scientific">Folsomia candida</name>
    <name type="common">Springtail</name>
    <dbReference type="NCBI Taxonomy" id="158441"/>
    <lineage>
        <taxon>Eukaryota</taxon>
        <taxon>Metazoa</taxon>
        <taxon>Ecdysozoa</taxon>
        <taxon>Arthropoda</taxon>
        <taxon>Hexapoda</taxon>
        <taxon>Collembola</taxon>
        <taxon>Entomobryomorpha</taxon>
        <taxon>Isotomoidea</taxon>
        <taxon>Isotomidae</taxon>
        <taxon>Proisotominae</taxon>
        <taxon>Folsomia</taxon>
    </lineage>
</organism>
<dbReference type="SUPFAM" id="SSF52047">
    <property type="entry name" value="RNI-like"/>
    <property type="match status" value="1"/>
</dbReference>
<dbReference type="Gene3D" id="3.80.10.10">
    <property type="entry name" value="Ribonuclease Inhibitor"/>
    <property type="match status" value="1"/>
</dbReference>
<feature type="compositionally biased region" description="Basic and acidic residues" evidence="1">
    <location>
        <begin position="1"/>
        <end position="16"/>
    </location>
</feature>
<dbReference type="AlphaFoldDB" id="A0A226EXG9"/>
<evidence type="ECO:0000313" key="2">
    <source>
        <dbReference type="EMBL" id="OXA62355.1"/>
    </source>
</evidence>
<keyword evidence="3" id="KW-1185">Reference proteome</keyword>
<protein>
    <recommendedName>
        <fullName evidence="4">F-box domain-containing protein</fullName>
    </recommendedName>
</protein>
<dbReference type="Proteomes" id="UP000198287">
    <property type="component" value="Unassembled WGS sequence"/>
</dbReference>